<proteinExistence type="predicted"/>
<name>A0ABW0ZPB8_9ACTN</name>
<evidence type="ECO:0000313" key="1">
    <source>
        <dbReference type="EMBL" id="MFC5730953.1"/>
    </source>
</evidence>
<protein>
    <submittedName>
        <fullName evidence="1">Uncharacterized protein</fullName>
    </submittedName>
</protein>
<accession>A0ABW0ZPB8</accession>
<evidence type="ECO:0000313" key="2">
    <source>
        <dbReference type="Proteomes" id="UP001596072"/>
    </source>
</evidence>
<organism evidence="1 2">
    <name type="scientific">Nocardioides vastitatis</name>
    <dbReference type="NCBI Taxonomy" id="2568655"/>
    <lineage>
        <taxon>Bacteria</taxon>
        <taxon>Bacillati</taxon>
        <taxon>Actinomycetota</taxon>
        <taxon>Actinomycetes</taxon>
        <taxon>Propionibacteriales</taxon>
        <taxon>Nocardioidaceae</taxon>
        <taxon>Nocardioides</taxon>
    </lineage>
</organism>
<keyword evidence="2" id="KW-1185">Reference proteome</keyword>
<dbReference type="EMBL" id="JBHSNS010000011">
    <property type="protein sequence ID" value="MFC5730953.1"/>
    <property type="molecule type" value="Genomic_DNA"/>
</dbReference>
<sequence>MSHAVVVDPATAGRNDTHAVIDQLRGRIHALQGGPTRLSVPTLPMFDGLVQLRTGGSYAVDSASLAMALAAGASQAGEWVGFAGWTDFGAQAAHQLGIELTRTVLVPAPGEHWLEVTAALVDVLKVVVLRPPTVVDAKSASILDARLRARSAVLVVHGDWPRCEARLSAEQTTWRGIGHGRGRLRERRVQVAVRRGAGVLRRELALG</sequence>
<comment type="caution">
    <text evidence="1">The sequence shown here is derived from an EMBL/GenBank/DDBJ whole genome shotgun (WGS) entry which is preliminary data.</text>
</comment>
<reference evidence="2" key="1">
    <citation type="journal article" date="2019" name="Int. J. Syst. Evol. Microbiol.">
        <title>The Global Catalogue of Microorganisms (GCM) 10K type strain sequencing project: providing services to taxonomists for standard genome sequencing and annotation.</title>
        <authorList>
            <consortium name="The Broad Institute Genomics Platform"/>
            <consortium name="The Broad Institute Genome Sequencing Center for Infectious Disease"/>
            <person name="Wu L."/>
            <person name="Ma J."/>
        </authorList>
    </citation>
    <scope>NUCLEOTIDE SEQUENCE [LARGE SCALE GENOMIC DNA]</scope>
    <source>
        <strain evidence="2">YIM 94188</strain>
    </source>
</reference>
<gene>
    <name evidence="1" type="ORF">ACFPQB_18680</name>
</gene>
<dbReference type="RefSeq" id="WP_136433235.1">
    <property type="nucleotide sequence ID" value="NZ_JBHSNS010000011.1"/>
</dbReference>
<dbReference type="Proteomes" id="UP001596072">
    <property type="component" value="Unassembled WGS sequence"/>
</dbReference>